<evidence type="ECO:0000313" key="1">
    <source>
        <dbReference type="EMBL" id="AOH86756.1"/>
    </source>
</evidence>
<dbReference type="AlphaFoldDB" id="A0A1B3ZH68"/>
<dbReference type="EMBL" id="CP014168">
    <property type="protein sequence ID" value="AOH86756.1"/>
    <property type="molecule type" value="Genomic_DNA"/>
</dbReference>
<reference evidence="1 2" key="1">
    <citation type="submission" date="2016-01" db="EMBL/GenBank/DDBJ databases">
        <title>Complete genome and mega plasmid sequence of Sphingomonas panacis DCY99 elicits systemic resistance in rice to Xanthomonas oryzae.</title>
        <authorList>
            <person name="Kim Y.J."/>
            <person name="Yang D.C."/>
            <person name="Sing P."/>
        </authorList>
    </citation>
    <scope>NUCLEOTIDE SEQUENCE [LARGE SCALE GENOMIC DNA]</scope>
    <source>
        <strain evidence="1 2">DCY99</strain>
    </source>
</reference>
<name>A0A1B3ZH68_9SPHN</name>
<dbReference type="RefSeq" id="WP_069207300.1">
    <property type="nucleotide sequence ID" value="NZ_CP014168.1"/>
</dbReference>
<gene>
    <name evidence="1" type="ORF">AWL63_12990</name>
</gene>
<dbReference type="PANTHER" id="PTHR36195">
    <property type="entry name" value="DOMAIN PROTEIN, PUTATIVE (AFU_ORTHOLOGUE AFUA_5G01990)-RELATED-RELATED"/>
    <property type="match status" value="1"/>
</dbReference>
<protein>
    <submittedName>
        <fullName evidence="1">Catalase</fullName>
    </submittedName>
</protein>
<dbReference type="STRING" id="1560345.AWL63_12990"/>
<dbReference type="Gene3D" id="2.40.180.10">
    <property type="entry name" value="Catalase core domain"/>
    <property type="match status" value="1"/>
</dbReference>
<dbReference type="GO" id="GO:0020037">
    <property type="term" value="F:heme binding"/>
    <property type="evidence" value="ECO:0007669"/>
    <property type="project" value="InterPro"/>
</dbReference>
<organism evidence="1 2">
    <name type="scientific">Sphingomonas panacis</name>
    <dbReference type="NCBI Taxonomy" id="1560345"/>
    <lineage>
        <taxon>Bacteria</taxon>
        <taxon>Pseudomonadati</taxon>
        <taxon>Pseudomonadota</taxon>
        <taxon>Alphaproteobacteria</taxon>
        <taxon>Sphingomonadales</taxon>
        <taxon>Sphingomonadaceae</taxon>
        <taxon>Sphingomonas</taxon>
    </lineage>
</organism>
<dbReference type="SUPFAM" id="SSF56634">
    <property type="entry name" value="Heme-dependent catalase-like"/>
    <property type="match status" value="1"/>
</dbReference>
<dbReference type="PANTHER" id="PTHR36195:SF4">
    <property type="entry name" value="DOMAIN PROTEIN, PUTATIVE (AFU_ORTHOLOGUE AFUA_5G01990)-RELATED"/>
    <property type="match status" value="1"/>
</dbReference>
<dbReference type="CDD" id="cd08152">
    <property type="entry name" value="y4iL_like"/>
    <property type="match status" value="1"/>
</dbReference>
<accession>A0A1B3ZH68</accession>
<dbReference type="KEGG" id="span:AWL63_12990"/>
<evidence type="ECO:0000313" key="2">
    <source>
        <dbReference type="Proteomes" id="UP000094256"/>
    </source>
</evidence>
<proteinExistence type="predicted"/>
<dbReference type="OrthoDB" id="9765610at2"/>
<dbReference type="Proteomes" id="UP000094256">
    <property type="component" value="Chromosome"/>
</dbReference>
<dbReference type="InterPro" id="IPR020835">
    <property type="entry name" value="Catalase_sf"/>
</dbReference>
<keyword evidence="2" id="KW-1185">Reference proteome</keyword>
<sequence length="362" mass="38667">MTRFVPFDPSVETFSSDEADAIASLKTSFKQILETTSKDYGHAVRGVHAKGHGIIKGEVSVLPGLPPELAQGLFAQPGSYEAVLRLSTSPGDILDDAVSSPRGAALKVLGVAGERLPGEHGGEQDFVLVNGPVFGAPTPAAFAKNLKLLAATTDRAEGAKVALSTTLRVVEGALEALGGKSALISLLGGAPEVHPLGETYYSQTAYRYGAHIAKISLAPVSPGLTERTGDLVDVHNRPDALREDVADVMIEHGGIWELRVQLCVDLETMPVEDPTVLWDEKASPFVTVATFTAAPQTSWRNGVSQSEEDLLSYSPWHGLAAHQPLGAINRARREVYEYSADFRARVNQCPVHAIKMLEDLSD</sequence>